<proteinExistence type="predicted"/>
<dbReference type="InterPro" id="IPR027417">
    <property type="entry name" value="P-loop_NTPase"/>
</dbReference>
<dbReference type="Pfam" id="PF13671">
    <property type="entry name" value="AAA_33"/>
    <property type="match status" value="1"/>
</dbReference>
<dbReference type="EMBL" id="JAGTUF010000018">
    <property type="protein sequence ID" value="MBR9973148.1"/>
    <property type="molecule type" value="Genomic_DNA"/>
</dbReference>
<dbReference type="Proteomes" id="UP000680714">
    <property type="component" value="Unassembled WGS sequence"/>
</dbReference>
<accession>A0ABS5IHB6</accession>
<protein>
    <submittedName>
        <fullName evidence="1">AAA family ATPase</fullName>
    </submittedName>
</protein>
<evidence type="ECO:0000313" key="1">
    <source>
        <dbReference type="EMBL" id="MBR9973148.1"/>
    </source>
</evidence>
<dbReference type="SUPFAM" id="SSF52540">
    <property type="entry name" value="P-loop containing nucleoside triphosphate hydrolases"/>
    <property type="match status" value="1"/>
</dbReference>
<dbReference type="PANTHER" id="PTHR37807">
    <property type="entry name" value="OS07G0160300 PROTEIN"/>
    <property type="match status" value="1"/>
</dbReference>
<name>A0ABS5IHB6_9PROT</name>
<organism evidence="1 2">
    <name type="scientific">Magnetospirillum sulfuroxidans</name>
    <dbReference type="NCBI Taxonomy" id="611300"/>
    <lineage>
        <taxon>Bacteria</taxon>
        <taxon>Pseudomonadati</taxon>
        <taxon>Pseudomonadota</taxon>
        <taxon>Alphaproteobacteria</taxon>
        <taxon>Rhodospirillales</taxon>
        <taxon>Rhodospirillaceae</taxon>
        <taxon>Magnetospirillum</taxon>
    </lineage>
</organism>
<reference evidence="1 2" key="1">
    <citation type="submission" date="2021-04" db="EMBL/GenBank/DDBJ databases">
        <title>Magnetospirillum sulfuroxidans sp. nov., a facultative chemolithoautotrophic sulfur-oxidizing alphaproteobacterium isolated from freshwater sediment and proposals for Paramagetospirillum gen. nov., and Magnetospirillaceae fam. nov.</title>
        <authorList>
            <person name="Koziaeva V."/>
            <person name="Geelhoed J.S."/>
            <person name="Sorokin D.Y."/>
            <person name="Grouzdev D.S."/>
        </authorList>
    </citation>
    <scope>NUCLEOTIDE SEQUENCE [LARGE SCALE GENOMIC DNA]</scope>
    <source>
        <strain evidence="1 2">J10</strain>
    </source>
</reference>
<gene>
    <name evidence="1" type="ORF">KEC16_15605</name>
</gene>
<comment type="caution">
    <text evidence="1">The sequence shown here is derived from an EMBL/GenBank/DDBJ whole genome shotgun (WGS) entry which is preliminary data.</text>
</comment>
<dbReference type="Gene3D" id="3.40.50.300">
    <property type="entry name" value="P-loop containing nucleotide triphosphate hydrolases"/>
    <property type="match status" value="1"/>
</dbReference>
<keyword evidence="2" id="KW-1185">Reference proteome</keyword>
<dbReference type="PANTHER" id="PTHR37807:SF3">
    <property type="entry name" value="OS07G0160300 PROTEIN"/>
    <property type="match status" value="1"/>
</dbReference>
<evidence type="ECO:0000313" key="2">
    <source>
        <dbReference type="Proteomes" id="UP000680714"/>
    </source>
</evidence>
<sequence length="176" mass="19073">MLIILSGLPGTGKTTIGKALAAKRSAAYVRVDEIEHALKQHFGFDQELGPAGYVVAYAIASSNLKLGNPVVAVSVNPVPESRQGWRDVAHAIDGGRLLEVEVICSDKKEHRRRVEGRAPDIKGFILPTWSSVTSHDYVPRTEPRLIVDTAHLSALDAVATIERRLDAMTKNCPSSP</sequence>
<dbReference type="RefSeq" id="WP_211550603.1">
    <property type="nucleotide sequence ID" value="NZ_JAGTUF010000018.1"/>
</dbReference>